<accession>A0A9E7D6K0</accession>
<feature type="chain" id="PRO_5039459436" evidence="7">
    <location>
        <begin position="29"/>
        <end position="223"/>
    </location>
</feature>
<evidence type="ECO:0000256" key="5">
    <source>
        <dbReference type="ARBA" id="ARBA00023157"/>
    </source>
</evidence>
<dbReference type="EMBL" id="CP083239">
    <property type="protein sequence ID" value="UOK72275.1"/>
    <property type="molecule type" value="Genomic_DNA"/>
</dbReference>
<name>A0A9E7D6K0_9HYPH</name>
<keyword evidence="4" id="KW-0560">Oxidoreductase</keyword>
<feature type="signal peptide" evidence="7">
    <location>
        <begin position="1"/>
        <end position="28"/>
    </location>
</feature>
<dbReference type="PROSITE" id="PS51318">
    <property type="entry name" value="TAT"/>
    <property type="match status" value="1"/>
</dbReference>
<dbReference type="InterPro" id="IPR006311">
    <property type="entry name" value="TAT_signal"/>
</dbReference>
<proteinExistence type="inferred from homology"/>
<dbReference type="CDD" id="cd03023">
    <property type="entry name" value="DsbA_Com1_like"/>
    <property type="match status" value="1"/>
</dbReference>
<evidence type="ECO:0000259" key="8">
    <source>
        <dbReference type="PROSITE" id="PS51352"/>
    </source>
</evidence>
<dbReference type="InterPro" id="IPR036249">
    <property type="entry name" value="Thioredoxin-like_sf"/>
</dbReference>
<evidence type="ECO:0000313" key="9">
    <source>
        <dbReference type="EMBL" id="UOK72275.1"/>
    </source>
</evidence>
<dbReference type="SUPFAM" id="SSF52833">
    <property type="entry name" value="Thioredoxin-like"/>
    <property type="match status" value="1"/>
</dbReference>
<dbReference type="AlphaFoldDB" id="A0A9E7D6K0"/>
<dbReference type="PANTHER" id="PTHR13887">
    <property type="entry name" value="GLUTATHIONE S-TRANSFERASE KAPPA"/>
    <property type="match status" value="1"/>
</dbReference>
<protein>
    <submittedName>
        <fullName evidence="9">DsbA family protein</fullName>
    </submittedName>
</protein>
<comment type="function">
    <text evidence="1">May be required for disulfide bond formation in some proteins.</text>
</comment>
<dbReference type="Proteomes" id="UP000831684">
    <property type="component" value="Chromosome"/>
</dbReference>
<dbReference type="PANTHER" id="PTHR13887:SF14">
    <property type="entry name" value="DISULFIDE BOND FORMATION PROTEIN D"/>
    <property type="match status" value="1"/>
</dbReference>
<keyword evidence="3 7" id="KW-0732">Signal</keyword>
<evidence type="ECO:0000256" key="4">
    <source>
        <dbReference type="ARBA" id="ARBA00023002"/>
    </source>
</evidence>
<evidence type="ECO:0000256" key="2">
    <source>
        <dbReference type="ARBA" id="ARBA00005791"/>
    </source>
</evidence>
<sequence length="223" mass="23476">MKRRALLLTAAGALAGAALAGAALPALAATPAVKPPSPAATLDVDALLNDKQTPTFGNPQGDVTIVAFFDYHCGYCRKSLPELERLVAEDGKIRLVYKDWPILSESSVVAAQLALAATYQGRYLDAHKVLMKMPARASTERMSEALGAAGIDRKKLAKDLKTHAGEIGALLRRTNDQAEALGLPGTPVYLVGPFKVAAALDYQGFKDVVADARARAAESAPPN</sequence>
<evidence type="ECO:0000256" key="3">
    <source>
        <dbReference type="ARBA" id="ARBA00022729"/>
    </source>
</evidence>
<evidence type="ECO:0000256" key="7">
    <source>
        <dbReference type="SAM" id="SignalP"/>
    </source>
</evidence>
<comment type="similarity">
    <text evidence="2">Belongs to the thioredoxin family. DsbA subfamily.</text>
</comment>
<evidence type="ECO:0000256" key="1">
    <source>
        <dbReference type="ARBA" id="ARBA00003565"/>
    </source>
</evidence>
<feature type="domain" description="Thioredoxin" evidence="8">
    <location>
        <begin position="18"/>
        <end position="214"/>
    </location>
</feature>
<evidence type="ECO:0000256" key="6">
    <source>
        <dbReference type="ARBA" id="ARBA00023284"/>
    </source>
</evidence>
<organism evidence="9 10">
    <name type="scientific">Ancylobacter polymorphus</name>
    <dbReference type="NCBI Taxonomy" id="223390"/>
    <lineage>
        <taxon>Bacteria</taxon>
        <taxon>Pseudomonadati</taxon>
        <taxon>Pseudomonadota</taxon>
        <taxon>Alphaproteobacteria</taxon>
        <taxon>Hyphomicrobiales</taxon>
        <taxon>Xanthobacteraceae</taxon>
        <taxon>Ancylobacter</taxon>
    </lineage>
</organism>
<dbReference type="Pfam" id="PF13462">
    <property type="entry name" value="Thioredoxin_4"/>
    <property type="match status" value="1"/>
</dbReference>
<reference evidence="9" key="1">
    <citation type="submission" date="2021-09" db="EMBL/GenBank/DDBJ databases">
        <title>Network and meta-omics reveal the key degrader and cooperation patterns in an efficient 1,4-dioxane-degrading microbial community.</title>
        <authorList>
            <person name="Dai C."/>
        </authorList>
    </citation>
    <scope>NUCLEOTIDE SEQUENCE</scope>
    <source>
        <strain evidence="9">ZM13</strain>
    </source>
</reference>
<dbReference type="PROSITE" id="PS51352">
    <property type="entry name" value="THIOREDOXIN_2"/>
    <property type="match status" value="1"/>
</dbReference>
<gene>
    <name evidence="9" type="ORF">K9D25_06065</name>
</gene>
<evidence type="ECO:0000313" key="10">
    <source>
        <dbReference type="Proteomes" id="UP000831684"/>
    </source>
</evidence>
<dbReference type="RefSeq" id="WP_244449976.1">
    <property type="nucleotide sequence ID" value="NZ_CP083239.1"/>
</dbReference>
<dbReference type="InterPro" id="IPR012336">
    <property type="entry name" value="Thioredoxin-like_fold"/>
</dbReference>
<dbReference type="InterPro" id="IPR013766">
    <property type="entry name" value="Thioredoxin_domain"/>
</dbReference>
<dbReference type="GO" id="GO:0016491">
    <property type="term" value="F:oxidoreductase activity"/>
    <property type="evidence" value="ECO:0007669"/>
    <property type="project" value="UniProtKB-KW"/>
</dbReference>
<keyword evidence="5" id="KW-1015">Disulfide bond</keyword>
<keyword evidence="6" id="KW-0676">Redox-active center</keyword>
<dbReference type="Gene3D" id="3.40.30.10">
    <property type="entry name" value="Glutaredoxin"/>
    <property type="match status" value="1"/>
</dbReference>
<dbReference type="KEGG" id="apol:K9D25_06065"/>